<dbReference type="SMART" id="SM00382">
    <property type="entry name" value="AAA"/>
    <property type="match status" value="1"/>
</dbReference>
<feature type="domain" description="ABC transporter" evidence="11">
    <location>
        <begin position="367"/>
        <end position="601"/>
    </location>
</feature>
<comment type="subcellular location">
    <subcellularLocation>
        <location evidence="1">Cell membrane</location>
        <topology evidence="1">Multi-pass membrane protein</topology>
    </subcellularLocation>
</comment>
<dbReference type="Gene3D" id="1.20.1560.10">
    <property type="entry name" value="ABC transporter type 1, transmembrane domain"/>
    <property type="match status" value="1"/>
</dbReference>
<feature type="transmembrane region" description="Helical" evidence="10">
    <location>
        <begin position="50"/>
        <end position="70"/>
    </location>
</feature>
<dbReference type="Gene3D" id="3.40.50.300">
    <property type="entry name" value="P-loop containing nucleotide triphosphate hydrolases"/>
    <property type="match status" value="1"/>
</dbReference>
<evidence type="ECO:0000256" key="1">
    <source>
        <dbReference type="ARBA" id="ARBA00004651"/>
    </source>
</evidence>
<accession>A0AAW7TBI7</accession>
<dbReference type="Pfam" id="PF00005">
    <property type="entry name" value="ABC_tran"/>
    <property type="match status" value="1"/>
</dbReference>
<evidence type="ECO:0000256" key="7">
    <source>
        <dbReference type="ARBA" id="ARBA00022840"/>
    </source>
</evidence>
<dbReference type="SUPFAM" id="SSF90123">
    <property type="entry name" value="ABC transporter transmembrane region"/>
    <property type="match status" value="1"/>
</dbReference>
<protein>
    <submittedName>
        <fullName evidence="13">ABC transporter ATP-binding protein</fullName>
    </submittedName>
</protein>
<reference evidence="13" key="1">
    <citation type="submission" date="2023-07" db="EMBL/GenBank/DDBJ databases">
        <title>A collection of bacterial strains from the Burkholderia cepacia Research Laboratory and Repository.</title>
        <authorList>
            <person name="Lipuma J."/>
            <person name="Spilker T."/>
            <person name="Caverly L."/>
        </authorList>
    </citation>
    <scope>NUCLEOTIDE SEQUENCE</scope>
    <source>
        <strain evidence="13">AU44268</strain>
    </source>
</reference>
<dbReference type="GO" id="GO:0140359">
    <property type="term" value="F:ABC-type transporter activity"/>
    <property type="evidence" value="ECO:0007669"/>
    <property type="project" value="InterPro"/>
</dbReference>
<dbReference type="PROSITE" id="PS50893">
    <property type="entry name" value="ABC_TRANSPORTER_2"/>
    <property type="match status" value="1"/>
</dbReference>
<keyword evidence="8 10" id="KW-1133">Transmembrane helix</keyword>
<dbReference type="InterPro" id="IPR017871">
    <property type="entry name" value="ABC_transporter-like_CS"/>
</dbReference>
<dbReference type="FunFam" id="3.40.50.300:FF:000287">
    <property type="entry name" value="Multidrug ABC transporter ATP-binding protein"/>
    <property type="match status" value="1"/>
</dbReference>
<name>A0AAW7TBI7_BURVI</name>
<evidence type="ECO:0000256" key="6">
    <source>
        <dbReference type="ARBA" id="ARBA00022741"/>
    </source>
</evidence>
<dbReference type="Proteomes" id="UP001171620">
    <property type="component" value="Unassembled WGS sequence"/>
</dbReference>
<dbReference type="GO" id="GO:0016887">
    <property type="term" value="F:ATP hydrolysis activity"/>
    <property type="evidence" value="ECO:0007669"/>
    <property type="project" value="InterPro"/>
</dbReference>
<feature type="transmembrane region" description="Helical" evidence="10">
    <location>
        <begin position="90"/>
        <end position="107"/>
    </location>
</feature>
<evidence type="ECO:0000256" key="10">
    <source>
        <dbReference type="SAM" id="Phobius"/>
    </source>
</evidence>
<feature type="transmembrane region" description="Helical" evidence="10">
    <location>
        <begin position="165"/>
        <end position="184"/>
    </location>
</feature>
<evidence type="ECO:0000256" key="2">
    <source>
        <dbReference type="ARBA" id="ARBA00022448"/>
    </source>
</evidence>
<evidence type="ECO:0000313" key="13">
    <source>
        <dbReference type="EMBL" id="MDN7799403.1"/>
    </source>
</evidence>
<keyword evidence="7 13" id="KW-0067">ATP-binding</keyword>
<dbReference type="RefSeq" id="WP_117337788.1">
    <property type="nucleotide sequence ID" value="NZ_JAUJRV010000046.1"/>
</dbReference>
<gene>
    <name evidence="13" type="ORF">QZM33_31175</name>
</gene>
<dbReference type="CDD" id="cd07346">
    <property type="entry name" value="ABC_6TM_exporters"/>
    <property type="match status" value="1"/>
</dbReference>
<dbReference type="InterPro" id="IPR027417">
    <property type="entry name" value="P-loop_NTPase"/>
</dbReference>
<evidence type="ECO:0000256" key="4">
    <source>
        <dbReference type="ARBA" id="ARBA00022519"/>
    </source>
</evidence>
<dbReference type="PROSITE" id="PS50929">
    <property type="entry name" value="ABC_TM1F"/>
    <property type="match status" value="1"/>
</dbReference>
<evidence type="ECO:0000259" key="12">
    <source>
        <dbReference type="PROSITE" id="PS50929"/>
    </source>
</evidence>
<dbReference type="PROSITE" id="PS00211">
    <property type="entry name" value="ABC_TRANSPORTER_1"/>
    <property type="match status" value="1"/>
</dbReference>
<dbReference type="InterPro" id="IPR011527">
    <property type="entry name" value="ABC1_TM_dom"/>
</dbReference>
<dbReference type="GO" id="GO:0034040">
    <property type="term" value="F:ATPase-coupled lipid transmembrane transporter activity"/>
    <property type="evidence" value="ECO:0007669"/>
    <property type="project" value="TreeGrafter"/>
</dbReference>
<feature type="domain" description="ABC transmembrane type-1" evidence="12">
    <location>
        <begin position="50"/>
        <end position="333"/>
    </location>
</feature>
<dbReference type="AlphaFoldDB" id="A0AAW7TBI7"/>
<evidence type="ECO:0000256" key="3">
    <source>
        <dbReference type="ARBA" id="ARBA00022475"/>
    </source>
</evidence>
<keyword evidence="5 10" id="KW-0812">Transmembrane</keyword>
<sequence>MSTGHTWFWLKPPARKILATDPRIDALSEFAHRPLSLLLRYIARHGLSHVLILLSIVAAVGCALASQYAIKSLIDSLGVGRTQPWVVERAFIVLVVLIFADNLFWRVGGWIAARAFVAVTGDIREDLFAYLTGHAPSYFADKQPGMLSSRVSATANAVYTAENTVAWNSLPPCLAVIGAIGIVASVDPVMAAALVAVSVGLATGLFWFAHRGAAVHQTFATRAASVDGELVDVIGNLGTVRAFGAMWREHRRFDAYLELETTSRRRSLLYLERLRLVHAVVTAMLSAGLLGWILWLWSDERATTGDVVLISSLGFTILHGTRDLAVSLVDVTQHVARLSEAVRTILAPRSLPERSDAVALQAQNAGIEFDEVTFAYPGRRPILEGFSLRIRAGERVGMIGPSGTGKTTVLALLQHFYEPQRGSIRIGGQDISRATLSSLQDALAVVPQDVSLFHRSLLENLRYGKPDATEEEVRRATVHASCADLIASMPEGFDTIVGDRGVKLSGGQRQRIAIARAILKDAPILLLDEATSSLDSASESAIQAALEQLMQGRTVLAIAHRVSTLQNFDRIVVVHRGRVIDEGSPAELAARPGMYRDVLARQMQRPRADGALSRLNAACARKT</sequence>
<feature type="transmembrane region" description="Helical" evidence="10">
    <location>
        <begin position="190"/>
        <end position="209"/>
    </location>
</feature>
<evidence type="ECO:0000256" key="9">
    <source>
        <dbReference type="ARBA" id="ARBA00023136"/>
    </source>
</evidence>
<evidence type="ECO:0000256" key="5">
    <source>
        <dbReference type="ARBA" id="ARBA00022692"/>
    </source>
</evidence>
<dbReference type="PANTHER" id="PTHR24221">
    <property type="entry name" value="ATP-BINDING CASSETTE SUB-FAMILY B"/>
    <property type="match status" value="1"/>
</dbReference>
<dbReference type="PANTHER" id="PTHR24221:SF654">
    <property type="entry name" value="ATP-BINDING CASSETTE SUB-FAMILY B MEMBER 6"/>
    <property type="match status" value="1"/>
</dbReference>
<dbReference type="InterPro" id="IPR039421">
    <property type="entry name" value="Type_1_exporter"/>
</dbReference>
<feature type="transmembrane region" description="Helical" evidence="10">
    <location>
        <begin position="274"/>
        <end position="297"/>
    </location>
</feature>
<keyword evidence="2" id="KW-0813">Transport</keyword>
<dbReference type="InterPro" id="IPR003439">
    <property type="entry name" value="ABC_transporter-like_ATP-bd"/>
</dbReference>
<keyword evidence="4" id="KW-0997">Cell inner membrane</keyword>
<dbReference type="GO" id="GO:0005524">
    <property type="term" value="F:ATP binding"/>
    <property type="evidence" value="ECO:0007669"/>
    <property type="project" value="UniProtKB-KW"/>
</dbReference>
<keyword evidence="9 10" id="KW-0472">Membrane</keyword>
<dbReference type="Pfam" id="PF00664">
    <property type="entry name" value="ABC_membrane"/>
    <property type="match status" value="1"/>
</dbReference>
<evidence type="ECO:0000313" key="14">
    <source>
        <dbReference type="Proteomes" id="UP001171620"/>
    </source>
</evidence>
<evidence type="ECO:0000256" key="8">
    <source>
        <dbReference type="ARBA" id="ARBA00022989"/>
    </source>
</evidence>
<dbReference type="GO" id="GO:0005886">
    <property type="term" value="C:plasma membrane"/>
    <property type="evidence" value="ECO:0007669"/>
    <property type="project" value="UniProtKB-SubCell"/>
</dbReference>
<dbReference type="InterPro" id="IPR036640">
    <property type="entry name" value="ABC1_TM_sf"/>
</dbReference>
<evidence type="ECO:0000259" key="11">
    <source>
        <dbReference type="PROSITE" id="PS50893"/>
    </source>
</evidence>
<dbReference type="SUPFAM" id="SSF52540">
    <property type="entry name" value="P-loop containing nucleoside triphosphate hydrolases"/>
    <property type="match status" value="1"/>
</dbReference>
<comment type="caution">
    <text evidence="13">The sequence shown here is derived from an EMBL/GenBank/DDBJ whole genome shotgun (WGS) entry which is preliminary data.</text>
</comment>
<proteinExistence type="predicted"/>
<dbReference type="EMBL" id="JAUJRV010000046">
    <property type="protein sequence ID" value="MDN7799403.1"/>
    <property type="molecule type" value="Genomic_DNA"/>
</dbReference>
<dbReference type="InterPro" id="IPR003593">
    <property type="entry name" value="AAA+_ATPase"/>
</dbReference>
<keyword evidence="3" id="KW-1003">Cell membrane</keyword>
<organism evidence="13 14">
    <name type="scientific">Burkholderia vietnamiensis</name>
    <dbReference type="NCBI Taxonomy" id="60552"/>
    <lineage>
        <taxon>Bacteria</taxon>
        <taxon>Pseudomonadati</taxon>
        <taxon>Pseudomonadota</taxon>
        <taxon>Betaproteobacteria</taxon>
        <taxon>Burkholderiales</taxon>
        <taxon>Burkholderiaceae</taxon>
        <taxon>Burkholderia</taxon>
        <taxon>Burkholderia cepacia complex</taxon>
    </lineage>
</organism>
<keyword evidence="6" id="KW-0547">Nucleotide-binding</keyword>